<feature type="compositionally biased region" description="Polar residues" evidence="1">
    <location>
        <begin position="152"/>
        <end position="167"/>
    </location>
</feature>
<feature type="region of interest" description="Disordered" evidence="1">
    <location>
        <begin position="152"/>
        <end position="178"/>
    </location>
</feature>
<dbReference type="OrthoDB" id="5987677at2759"/>
<proteinExistence type="predicted"/>
<accession>A0A6S7GQM3</accession>
<dbReference type="AlphaFoldDB" id="A0A6S7GQM3"/>
<comment type="caution">
    <text evidence="2">The sequence shown here is derived from an EMBL/GenBank/DDBJ whole genome shotgun (WGS) entry which is preliminary data.</text>
</comment>
<dbReference type="EMBL" id="CACRXK020002000">
    <property type="protein sequence ID" value="CAB3992202.1"/>
    <property type="molecule type" value="Genomic_DNA"/>
</dbReference>
<dbReference type="PANTHER" id="PTHR47331">
    <property type="entry name" value="PHD-TYPE DOMAIN-CONTAINING PROTEIN"/>
    <property type="match status" value="1"/>
</dbReference>
<name>A0A6S7GQM3_PARCT</name>
<dbReference type="InterPro" id="IPR005312">
    <property type="entry name" value="DUF1759"/>
</dbReference>
<evidence type="ECO:0000313" key="3">
    <source>
        <dbReference type="Proteomes" id="UP001152795"/>
    </source>
</evidence>
<evidence type="ECO:0000256" key="1">
    <source>
        <dbReference type="SAM" id="MobiDB-lite"/>
    </source>
</evidence>
<protein>
    <submittedName>
        <fullName evidence="2">Uncharacterized protein</fullName>
    </submittedName>
</protein>
<reference evidence="2" key="1">
    <citation type="submission" date="2020-04" db="EMBL/GenBank/DDBJ databases">
        <authorList>
            <person name="Alioto T."/>
            <person name="Alioto T."/>
            <person name="Gomez Garrido J."/>
        </authorList>
    </citation>
    <scope>NUCLEOTIDE SEQUENCE</scope>
    <source>
        <strain evidence="2">A484AB</strain>
    </source>
</reference>
<evidence type="ECO:0000313" key="2">
    <source>
        <dbReference type="EMBL" id="CAB3992202.1"/>
    </source>
</evidence>
<dbReference type="PANTHER" id="PTHR47331:SF4">
    <property type="entry name" value="PEPTIDASE S1 DOMAIN-CONTAINING PROTEIN"/>
    <property type="match status" value="1"/>
</dbReference>
<sequence length="603" mass="70017">MSDPNKYAETITRRDALSSIFESYKEASVKYSEYLEREEDKKAVQKLLESEVLRYIEFIRIYSEWLRNLSLLSKEHNRHDETHHETNNVTEQLRRFDRTIDDETHHETNNVTEQLRRFDRTMADAALEPFVEIPLNRDAAFQIPKKQSDLVYNSEQSVGSKKQNDSVCNAGRSEGGKLKTNRNSETNLKMSVTSRQSQKLAMAQWKLAQLEARQLLLDEQHKLETEMREKEFKTEMARLQMKKEIIDAQEEVCICALESQYSQVDDDHALERRSLQSLNIESQTLHQKMEKFFSSEFPVDCCNHKSEPQKLDENLVNQDLKTVDVDKEVNRKVTKEQTTQNLGDNVHTEKSELHRILERQTLLMERQQATVERFTTGMELPKREFLYFDGNPVNYTTFMRNFELNVENRVQETSVKLSFLIQYTSGTAREAIENCVILPADEGYAKAKEILRKNFGQKHIIVRAFVERVTKGPQIKPGEPDKLMQLARNMRNCLLNSTQLNYKADINAMDTLSKIVKKLPSYLQAKWAERSGTLIGCDIEPEFQHLTEFVEKNASTANTIFGKLVGAKPDDDNKNKFRPRIANKGTLGVTRYTETQTSETRQC</sequence>
<keyword evidence="3" id="KW-1185">Reference proteome</keyword>
<dbReference type="Pfam" id="PF03564">
    <property type="entry name" value="DUF1759"/>
    <property type="match status" value="1"/>
</dbReference>
<organism evidence="2 3">
    <name type="scientific">Paramuricea clavata</name>
    <name type="common">Red gorgonian</name>
    <name type="synonym">Violescent sea-whip</name>
    <dbReference type="NCBI Taxonomy" id="317549"/>
    <lineage>
        <taxon>Eukaryota</taxon>
        <taxon>Metazoa</taxon>
        <taxon>Cnidaria</taxon>
        <taxon>Anthozoa</taxon>
        <taxon>Octocorallia</taxon>
        <taxon>Malacalcyonacea</taxon>
        <taxon>Plexauridae</taxon>
        <taxon>Paramuricea</taxon>
    </lineage>
</organism>
<gene>
    <name evidence="2" type="ORF">PACLA_8A018714</name>
</gene>
<dbReference type="Proteomes" id="UP001152795">
    <property type="component" value="Unassembled WGS sequence"/>
</dbReference>